<comment type="similarity">
    <text evidence="1">Belongs to the polyketide transferase af380 family.</text>
</comment>
<evidence type="ECO:0000259" key="3">
    <source>
        <dbReference type="Pfam" id="PF01738"/>
    </source>
</evidence>
<name>A0AAD9GX51_9STRA</name>
<dbReference type="SUPFAM" id="SSF53474">
    <property type="entry name" value="alpha/beta-Hydrolases"/>
    <property type="match status" value="1"/>
</dbReference>
<dbReference type="AlphaFoldDB" id="A0AAD9GX51"/>
<dbReference type="PANTHER" id="PTHR47751">
    <property type="entry name" value="SUPERFAMILY HYDROLASE, PUTATIVE (AFU_ORTHOLOGUE AFUA_2G16580)-RELATED"/>
    <property type="match status" value="1"/>
</dbReference>
<protein>
    <recommendedName>
        <fullName evidence="3">Dienelactone hydrolase domain-containing protein</fullName>
    </recommendedName>
</protein>
<reference evidence="4" key="1">
    <citation type="submission" date="2023-08" db="EMBL/GenBank/DDBJ databases">
        <title>Reference Genome Resource for the Citrus Pathogen Phytophthora citrophthora.</title>
        <authorList>
            <person name="Moller H."/>
            <person name="Coetzee B."/>
            <person name="Rose L.J."/>
            <person name="Van Niekerk J.M."/>
        </authorList>
    </citation>
    <scope>NUCLEOTIDE SEQUENCE</scope>
    <source>
        <strain evidence="4">STE-U-9442</strain>
    </source>
</reference>
<evidence type="ECO:0000256" key="2">
    <source>
        <dbReference type="SAM" id="SignalP"/>
    </source>
</evidence>
<proteinExistence type="inferred from homology"/>
<comment type="caution">
    <text evidence="4">The sequence shown here is derived from an EMBL/GenBank/DDBJ whole genome shotgun (WGS) entry which is preliminary data.</text>
</comment>
<dbReference type="InterPro" id="IPR051411">
    <property type="entry name" value="Polyketide_trans_af380"/>
</dbReference>
<evidence type="ECO:0000313" key="4">
    <source>
        <dbReference type="EMBL" id="KAK1946645.1"/>
    </source>
</evidence>
<keyword evidence="5" id="KW-1185">Reference proteome</keyword>
<dbReference type="Proteomes" id="UP001259832">
    <property type="component" value="Unassembled WGS sequence"/>
</dbReference>
<dbReference type="GO" id="GO:0016787">
    <property type="term" value="F:hydrolase activity"/>
    <property type="evidence" value="ECO:0007669"/>
    <property type="project" value="InterPro"/>
</dbReference>
<feature type="signal peptide" evidence="2">
    <location>
        <begin position="1"/>
        <end position="23"/>
    </location>
</feature>
<dbReference type="InterPro" id="IPR029058">
    <property type="entry name" value="AB_hydrolase_fold"/>
</dbReference>
<dbReference type="PANTHER" id="PTHR47751:SF1">
    <property type="entry name" value="SUPERFAMILY HYDROLASE, PUTATIVE (AFU_ORTHOLOGUE AFUA_2G16580)-RELATED"/>
    <property type="match status" value="1"/>
</dbReference>
<keyword evidence="2" id="KW-0732">Signal</keyword>
<organism evidence="4 5">
    <name type="scientific">Phytophthora citrophthora</name>
    <dbReference type="NCBI Taxonomy" id="4793"/>
    <lineage>
        <taxon>Eukaryota</taxon>
        <taxon>Sar</taxon>
        <taxon>Stramenopiles</taxon>
        <taxon>Oomycota</taxon>
        <taxon>Peronosporomycetes</taxon>
        <taxon>Peronosporales</taxon>
        <taxon>Peronosporaceae</taxon>
        <taxon>Phytophthora</taxon>
    </lineage>
</organism>
<dbReference type="InterPro" id="IPR002925">
    <property type="entry name" value="Dienelactn_hydro"/>
</dbReference>
<feature type="chain" id="PRO_5042264103" description="Dienelactone hydrolase domain-containing protein" evidence="2">
    <location>
        <begin position="24"/>
        <end position="178"/>
    </location>
</feature>
<gene>
    <name evidence="4" type="ORF">P3T76_002197</name>
</gene>
<dbReference type="Pfam" id="PF01738">
    <property type="entry name" value="DLH"/>
    <property type="match status" value="1"/>
</dbReference>
<evidence type="ECO:0000256" key="1">
    <source>
        <dbReference type="ARBA" id="ARBA00029464"/>
    </source>
</evidence>
<evidence type="ECO:0000313" key="5">
    <source>
        <dbReference type="Proteomes" id="UP001259832"/>
    </source>
</evidence>
<dbReference type="Gene3D" id="3.40.50.1820">
    <property type="entry name" value="alpha/beta hydrolase"/>
    <property type="match status" value="1"/>
</dbReference>
<dbReference type="EMBL" id="JASMQC010000003">
    <property type="protein sequence ID" value="KAK1946645.1"/>
    <property type="molecule type" value="Genomic_DNA"/>
</dbReference>
<accession>A0AAD9GX51</accession>
<sequence>MVGTRIAVMLGVMALTRSMPVVAQNMSFGADNFYRSNNVSIQPITFPNQFKMKLAGNLFIPKNLDTNVGAPAIVVGNPMGAVKEQSADVYATKMAEKGFVTLSIDLTFWGGSDREPRNAVSGDLYSESFSAAVDYLSQRDVVDPERIGALGICGSGSLCDQCCQNRFPNQGCRHVFDV</sequence>
<feature type="domain" description="Dienelactone hydrolase" evidence="3">
    <location>
        <begin position="64"/>
        <end position="158"/>
    </location>
</feature>